<dbReference type="InParanoid" id="K0KIJ4"/>
<evidence type="ECO:0000313" key="9">
    <source>
        <dbReference type="Proteomes" id="UP000009328"/>
    </source>
</evidence>
<dbReference type="Gene3D" id="3.40.1190.20">
    <property type="match status" value="1"/>
</dbReference>
<dbReference type="PANTHER" id="PTHR10534">
    <property type="entry name" value="PYRIDOXAL KINASE"/>
    <property type="match status" value="1"/>
</dbReference>
<reference evidence="8 9" key="1">
    <citation type="journal article" date="2012" name="Eukaryot. Cell">
        <title>Draft genome sequence of Wickerhamomyces ciferrii NRRL Y-1031 F-60-10.</title>
        <authorList>
            <person name="Schneider J."/>
            <person name="Andrea H."/>
            <person name="Blom J."/>
            <person name="Jaenicke S."/>
            <person name="Ruckert C."/>
            <person name="Schorsch C."/>
            <person name="Szczepanowski R."/>
            <person name="Farwick M."/>
            <person name="Goesmann A."/>
            <person name="Puhler A."/>
            <person name="Schaffer S."/>
            <person name="Tauch A."/>
            <person name="Kohler T."/>
            <person name="Brinkrolf K."/>
        </authorList>
    </citation>
    <scope>NUCLEOTIDE SEQUENCE [LARGE SCALE GENOMIC DNA]</scope>
    <source>
        <strain evidence="9">ATCC 14091 / BCRC 22168 / CBS 111 / JCM 3599 / NBRC 0793 / NRRL Y-1031 F-60-10</strain>
    </source>
</reference>
<dbReference type="AlphaFoldDB" id="K0KIJ4"/>
<name>K0KIJ4_WICCF</name>
<evidence type="ECO:0000256" key="3">
    <source>
        <dbReference type="ARBA" id="ARBA00022679"/>
    </source>
</evidence>
<dbReference type="GO" id="GO:0008478">
    <property type="term" value="F:pyridoxal kinase activity"/>
    <property type="evidence" value="ECO:0007669"/>
    <property type="project" value="UniProtKB-EC"/>
</dbReference>
<dbReference type="InterPro" id="IPR029056">
    <property type="entry name" value="Ribokinase-like"/>
</dbReference>
<evidence type="ECO:0000256" key="5">
    <source>
        <dbReference type="ARBA" id="ARBA00022777"/>
    </source>
</evidence>
<dbReference type="InterPro" id="IPR004625">
    <property type="entry name" value="PyrdxlKinase"/>
</dbReference>
<dbReference type="CDD" id="cd01173">
    <property type="entry name" value="pyridoxal_pyridoxamine_kinase"/>
    <property type="match status" value="1"/>
</dbReference>
<comment type="similarity">
    <text evidence="1">Belongs to the pyridoxine kinase family.</text>
</comment>
<dbReference type="InterPro" id="IPR013749">
    <property type="entry name" value="PM/HMP-P_kinase-1"/>
</dbReference>
<protein>
    <recommendedName>
        <fullName evidence="2">pyridoxal kinase</fullName>
        <ecNumber evidence="2">2.7.1.35</ecNumber>
    </recommendedName>
</protein>
<evidence type="ECO:0000259" key="7">
    <source>
        <dbReference type="Pfam" id="PF08543"/>
    </source>
</evidence>
<organism evidence="8 9">
    <name type="scientific">Wickerhamomyces ciferrii (strain ATCC 14091 / BCRC 22168 / CBS 111 / JCM 3599 / NBRC 0793 / NRRL Y-1031 F-60-10)</name>
    <name type="common">Yeast</name>
    <name type="synonym">Pichia ciferrii</name>
    <dbReference type="NCBI Taxonomy" id="1206466"/>
    <lineage>
        <taxon>Eukaryota</taxon>
        <taxon>Fungi</taxon>
        <taxon>Dikarya</taxon>
        <taxon>Ascomycota</taxon>
        <taxon>Saccharomycotina</taxon>
        <taxon>Saccharomycetes</taxon>
        <taxon>Phaffomycetales</taxon>
        <taxon>Wickerhamomycetaceae</taxon>
        <taxon>Wickerhamomyces</taxon>
    </lineage>
</organism>
<sequence length="329" mass="36990">MTKESNRIHRLLSVQSHVVHGYVGNSAATFPLQYRGWDVDALNTVQFSNHPGYGTFKGTRSSADDLKEIYQGLNEIGTSYDAVLTGYIPGDEGLKAVGEICKDLVRNDHHVKWILDPVLGDNGKIYVSEGNIEMYKQLLQSGYVSLVTPNQLELEVLTGVQVKDLKSLEEAITKFHELYDTIENLVVTSVQFDDDKTHLYSAGSTKINEATITHKTFHFKVPTINASFSGSGDLFSGLLTSAFFKYYDRFEGSLTNSTPIENLPLVQALNEVLTIVEKVLLLTFEYQVELYKQRGEPLPDFVKINDLKLVQSRDFFLQDLGKFEPKSFN</sequence>
<dbReference type="FunCoup" id="K0KIJ4">
    <property type="interactions" value="215"/>
</dbReference>
<dbReference type="EC" id="2.7.1.35" evidence="2"/>
<dbReference type="HOGENOM" id="CLU_046496_1_0_1"/>
<dbReference type="Pfam" id="PF08543">
    <property type="entry name" value="Phos_pyr_kin"/>
    <property type="match status" value="1"/>
</dbReference>
<dbReference type="GO" id="GO:0009443">
    <property type="term" value="P:pyridoxal 5'-phosphate salvage"/>
    <property type="evidence" value="ECO:0007669"/>
    <property type="project" value="InterPro"/>
</dbReference>
<evidence type="ECO:0000256" key="1">
    <source>
        <dbReference type="ARBA" id="ARBA00008805"/>
    </source>
</evidence>
<keyword evidence="3 8" id="KW-0808">Transferase</keyword>
<dbReference type="Proteomes" id="UP000009328">
    <property type="component" value="Unassembled WGS sequence"/>
</dbReference>
<dbReference type="SUPFAM" id="SSF53613">
    <property type="entry name" value="Ribokinase-like"/>
    <property type="match status" value="1"/>
</dbReference>
<dbReference type="EMBL" id="CAIF01000032">
    <property type="protein sequence ID" value="CCH42002.1"/>
    <property type="molecule type" value="Genomic_DNA"/>
</dbReference>
<dbReference type="GO" id="GO:0005524">
    <property type="term" value="F:ATP binding"/>
    <property type="evidence" value="ECO:0007669"/>
    <property type="project" value="UniProtKB-KW"/>
</dbReference>
<gene>
    <name evidence="8" type="ORF">BN7_1541</name>
</gene>
<keyword evidence="6" id="KW-0067">ATP-binding</keyword>
<keyword evidence="4" id="KW-0547">Nucleotide-binding</keyword>
<evidence type="ECO:0000256" key="6">
    <source>
        <dbReference type="ARBA" id="ARBA00022840"/>
    </source>
</evidence>
<dbReference type="GO" id="GO:0005829">
    <property type="term" value="C:cytosol"/>
    <property type="evidence" value="ECO:0007669"/>
    <property type="project" value="TreeGrafter"/>
</dbReference>
<proteinExistence type="inferred from homology"/>
<comment type="caution">
    <text evidence="8">The sequence shown here is derived from an EMBL/GenBank/DDBJ whole genome shotgun (WGS) entry which is preliminary data.</text>
</comment>
<keyword evidence="5 8" id="KW-0418">Kinase</keyword>
<feature type="domain" description="Pyridoxamine kinase/Phosphomethylpyrimidine kinase" evidence="7">
    <location>
        <begin position="84"/>
        <end position="247"/>
    </location>
</feature>
<evidence type="ECO:0000313" key="8">
    <source>
        <dbReference type="EMBL" id="CCH42002.1"/>
    </source>
</evidence>
<accession>K0KIJ4</accession>
<dbReference type="eggNOG" id="KOG2599">
    <property type="taxonomic scope" value="Eukaryota"/>
</dbReference>
<evidence type="ECO:0000256" key="4">
    <source>
        <dbReference type="ARBA" id="ARBA00022741"/>
    </source>
</evidence>
<dbReference type="STRING" id="1206466.K0KIJ4"/>
<dbReference type="PANTHER" id="PTHR10534:SF2">
    <property type="entry name" value="PYRIDOXAL KINASE"/>
    <property type="match status" value="1"/>
</dbReference>
<dbReference type="NCBIfam" id="TIGR00687">
    <property type="entry name" value="pyridox_kin"/>
    <property type="match status" value="1"/>
</dbReference>
<evidence type="ECO:0000256" key="2">
    <source>
        <dbReference type="ARBA" id="ARBA00012104"/>
    </source>
</evidence>
<keyword evidence="9" id="KW-1185">Reference proteome</keyword>